<sequence>MSDARPSGAVLVAAVGVLLAAACAIQLRGGEGSSSPATAEETTSLDGSDVASCRSVTTNDTMGYQHCLRIWAENRRRFFGDKNGPLDFDPGSSGAAPKDQSRLSQGYPSVTIPDASRR</sequence>
<dbReference type="PROSITE" id="PS51257">
    <property type="entry name" value="PROKAR_LIPOPROTEIN"/>
    <property type="match status" value="1"/>
</dbReference>
<feature type="region of interest" description="Disordered" evidence="1">
    <location>
        <begin position="29"/>
        <end position="51"/>
    </location>
</feature>
<gene>
    <name evidence="2" type="primary">trbK-alt</name>
    <name evidence="2" type="ORF">HAP41_0000016155</name>
</gene>
<protein>
    <submittedName>
        <fullName evidence="2">Putative entry exclusion protein TrbK-alt</fullName>
    </submittedName>
</protein>
<dbReference type="AlphaFoldDB" id="A0A8T5VG86"/>
<feature type="region of interest" description="Disordered" evidence="1">
    <location>
        <begin position="81"/>
        <end position="118"/>
    </location>
</feature>
<reference evidence="2" key="2">
    <citation type="submission" date="2022-04" db="EMBL/GenBank/DDBJ databases">
        <authorList>
            <person name="Bromfield E.S.P."/>
            <person name="Cloutier S."/>
        </authorList>
    </citation>
    <scope>NUCLEOTIDE SEQUENCE</scope>
    <source>
        <strain evidence="2">1S5</strain>
    </source>
</reference>
<organism evidence="2 3">
    <name type="scientific">Bradyrhizobium barranii subsp. apii</name>
    <dbReference type="NCBI Taxonomy" id="2819348"/>
    <lineage>
        <taxon>Bacteria</taxon>
        <taxon>Pseudomonadati</taxon>
        <taxon>Pseudomonadota</taxon>
        <taxon>Alphaproteobacteria</taxon>
        <taxon>Hyphomicrobiales</taxon>
        <taxon>Nitrobacteraceae</taxon>
        <taxon>Bradyrhizobium</taxon>
        <taxon>Bradyrhizobium barranii</taxon>
    </lineage>
</organism>
<evidence type="ECO:0000313" key="2">
    <source>
        <dbReference type="EMBL" id="UPT90334.1"/>
    </source>
</evidence>
<dbReference type="InterPro" id="IPR027587">
    <property type="entry name" value="TrbK"/>
</dbReference>
<proteinExistence type="predicted"/>
<name>A0A8T5VG86_9BRAD</name>
<reference evidence="2" key="1">
    <citation type="journal article" date="2017" name="Syst. Appl. Microbiol.">
        <title>Soybeans inoculated with root zone soils of Canadian native legumes harbour diverse and novel Bradyrhizobium spp. that possess agricultural potential.</title>
        <authorList>
            <person name="Bromfield E.S.P."/>
            <person name="Cloutier S."/>
            <person name="Tambong J.T."/>
            <person name="Tran Thi T.V."/>
        </authorList>
    </citation>
    <scope>NUCLEOTIDE SEQUENCE</scope>
    <source>
        <strain evidence="2">1S5</strain>
    </source>
</reference>
<dbReference type="Pfam" id="PF20084">
    <property type="entry name" value="TrbK"/>
    <property type="match status" value="1"/>
</dbReference>
<dbReference type="NCBIfam" id="TIGR04360">
    <property type="entry name" value="other_trbK"/>
    <property type="match status" value="1"/>
</dbReference>
<feature type="compositionally biased region" description="Low complexity" evidence="1">
    <location>
        <begin position="33"/>
        <end position="44"/>
    </location>
</feature>
<accession>A0A8T5VG86</accession>
<dbReference type="Proteomes" id="UP000551709">
    <property type="component" value="Chromosome"/>
</dbReference>
<dbReference type="EMBL" id="CP096255">
    <property type="protein sequence ID" value="UPT90334.1"/>
    <property type="molecule type" value="Genomic_DNA"/>
</dbReference>
<evidence type="ECO:0000313" key="3">
    <source>
        <dbReference type="Proteomes" id="UP000551709"/>
    </source>
</evidence>
<evidence type="ECO:0000256" key="1">
    <source>
        <dbReference type="SAM" id="MobiDB-lite"/>
    </source>
</evidence>
<dbReference type="RefSeq" id="WP_166099889.1">
    <property type="nucleotide sequence ID" value="NZ_CP096255.1"/>
</dbReference>